<organism evidence="2 3">
    <name type="scientific">Flavobacterium silvaticum</name>
    <dbReference type="NCBI Taxonomy" id="1852020"/>
    <lineage>
        <taxon>Bacteria</taxon>
        <taxon>Pseudomonadati</taxon>
        <taxon>Bacteroidota</taxon>
        <taxon>Flavobacteriia</taxon>
        <taxon>Flavobacteriales</taxon>
        <taxon>Flavobacteriaceae</taxon>
        <taxon>Flavobacterium</taxon>
    </lineage>
</organism>
<gene>
    <name evidence="2" type="ORF">G6047_14505</name>
</gene>
<dbReference type="NCBIfam" id="NF038133">
    <property type="entry name" value="choice_anch_L"/>
    <property type="match status" value="1"/>
</dbReference>
<keyword evidence="1" id="KW-0732">Signal</keyword>
<protein>
    <submittedName>
        <fullName evidence="2">T9SS type B sorting domain-containing protein</fullName>
    </submittedName>
</protein>
<name>A0A972JGP2_9FLAO</name>
<dbReference type="Pfam" id="PF13585">
    <property type="entry name" value="CHU_C"/>
    <property type="match status" value="1"/>
</dbReference>
<proteinExistence type="predicted"/>
<accession>A0A972JGP2</accession>
<dbReference type="Proteomes" id="UP000712080">
    <property type="component" value="Unassembled WGS sequence"/>
</dbReference>
<dbReference type="InterPro" id="IPR026341">
    <property type="entry name" value="T9SS_type_B"/>
</dbReference>
<dbReference type="EMBL" id="JAAMPU010000108">
    <property type="protein sequence ID" value="NMH29249.1"/>
    <property type="molecule type" value="Genomic_DNA"/>
</dbReference>
<dbReference type="Gene3D" id="2.60.40.10">
    <property type="entry name" value="Immunoglobulins"/>
    <property type="match status" value="1"/>
</dbReference>
<dbReference type="InterPro" id="IPR013783">
    <property type="entry name" value="Ig-like_fold"/>
</dbReference>
<evidence type="ECO:0000256" key="1">
    <source>
        <dbReference type="SAM" id="SignalP"/>
    </source>
</evidence>
<reference evidence="2" key="1">
    <citation type="submission" date="2020-02" db="EMBL/GenBank/DDBJ databases">
        <title>Flavobacterium sp. genome.</title>
        <authorList>
            <person name="Jung H.S."/>
            <person name="Baek J.H."/>
            <person name="Jeon C.O."/>
        </authorList>
    </citation>
    <scope>NUCLEOTIDE SEQUENCE</scope>
    <source>
        <strain evidence="2">SE-s28</strain>
    </source>
</reference>
<feature type="chain" id="PRO_5037766559" evidence="1">
    <location>
        <begin position="22"/>
        <end position="757"/>
    </location>
</feature>
<dbReference type="AlphaFoldDB" id="A0A972JGP2"/>
<dbReference type="InterPro" id="IPR049804">
    <property type="entry name" value="Choice_anch_L"/>
</dbReference>
<keyword evidence="3" id="KW-1185">Reference proteome</keyword>
<feature type="signal peptide" evidence="1">
    <location>
        <begin position="1"/>
        <end position="21"/>
    </location>
</feature>
<comment type="caution">
    <text evidence="2">The sequence shown here is derived from an EMBL/GenBank/DDBJ whole genome shotgun (WGS) entry which is preliminary data.</text>
</comment>
<dbReference type="RefSeq" id="WP_169528352.1">
    <property type="nucleotide sequence ID" value="NZ_JAAMPU010000108.1"/>
</dbReference>
<evidence type="ECO:0000313" key="3">
    <source>
        <dbReference type="Proteomes" id="UP000712080"/>
    </source>
</evidence>
<dbReference type="NCBIfam" id="TIGR04131">
    <property type="entry name" value="Bac_Flav_CTERM"/>
    <property type="match status" value="1"/>
</dbReference>
<sequence length="757" mass="81403">MRLQRISIVFILILSSISLSAQYISVQENYTVPELVNDILIDNPCASASNVVGGGWTFTSGSSFGAFQDNGSGFPFANGVVLTTGRAAAAPGPNDSLLSDGPTNWIGDNDLENALGVSNTINATVLEFDFLPLANKFSFDYIFSSEQYLTNPSPNQCNYTDGFAFLLKKANTSDPYQNLALVPNTTTPVLVNTVRGPGTICPEANPQWFDAFNGSNHQTNYNGQTKIMTAGASVVPNELYHIKIVIADQGNNLYDSALFLGGGSFKVTKDLGPDRLIATGNPLCPNATLLLDATETGATSYQWFKNDVALPFETSATYTVTSAGNYSVEIGLNTSCNETGEIEVEYGSGPAINNASLVQCDADFDGIGVFDLTSAAGQILSVPTNVVNMVFFTTYADAVSGVNEEIQNPTAFSSAPTTVYVRATDDNGCVGVSELALSLASVPTTPVSYSKCDTDFQDGISNFILSSEITPLLTFPSSATVTYYSSVADADSNLNPLADSFTNSVPDQQQIFAKITNGVDCGGIIPIELEVRSIDPDILETDTLSICNNQPATLSVDGTFDSYLWPDTSTGNQLVVSTSGNYNVQVTTLGCTYTKNFVVNQPQNPVYVTSDVVEFSGFDNQLTIIFDGTGDYSFSIDGTTFQQNPTFTGLAAGEYTVYIRENECGNLFGPYAVTILDYPRFFTPNADGYNDVWKIKNLEAGSTVTIFDRYGKMVKQISGTSYWDGTYLGKPLPSTDYWFVLDRIGKPALKAHFSLKR</sequence>
<evidence type="ECO:0000313" key="2">
    <source>
        <dbReference type="EMBL" id="NMH29249.1"/>
    </source>
</evidence>